<dbReference type="Gene3D" id="3.90.79.10">
    <property type="entry name" value="Nucleoside Triphosphate Pyrophosphohydrolase"/>
    <property type="match status" value="1"/>
</dbReference>
<evidence type="ECO:0000313" key="2">
    <source>
        <dbReference type="EMBL" id="CAI9918442.1"/>
    </source>
</evidence>
<dbReference type="EMBL" id="CATOUU010000158">
    <property type="protein sequence ID" value="CAI9918442.1"/>
    <property type="molecule type" value="Genomic_DNA"/>
</dbReference>
<dbReference type="Pfam" id="PF00293">
    <property type="entry name" value="NUDIX"/>
    <property type="match status" value="1"/>
</dbReference>
<proteinExistence type="predicted"/>
<evidence type="ECO:0000259" key="1">
    <source>
        <dbReference type="PROSITE" id="PS51462"/>
    </source>
</evidence>
<dbReference type="AlphaFoldDB" id="A0AA86NEP6"/>
<sequence length="185" mass="21922">MTFYYQNNKEKPVKAAGIIFYKQDKGIVKFLLVQRYDDKHKTKYTSEYQDLGGKVEKKDKSIAHIALREALEEVRDMADINQELCMEQMQKTQNQFYVPNSKYLMYLIAADGIIEKLKCDEIFYEPWENKQGESKCILKWLPIDEVNSLVINRNKITFDDTGINVRIISVWKRIYKVFPIITFLE</sequence>
<name>A0AA86NEP6_9EUKA</name>
<dbReference type="SUPFAM" id="SSF55811">
    <property type="entry name" value="Nudix"/>
    <property type="match status" value="1"/>
</dbReference>
<evidence type="ECO:0000313" key="3">
    <source>
        <dbReference type="EMBL" id="CAL6068100.1"/>
    </source>
</evidence>
<accession>A0AA86NEP6</accession>
<organism evidence="2">
    <name type="scientific">Hexamita inflata</name>
    <dbReference type="NCBI Taxonomy" id="28002"/>
    <lineage>
        <taxon>Eukaryota</taxon>
        <taxon>Metamonada</taxon>
        <taxon>Diplomonadida</taxon>
        <taxon>Hexamitidae</taxon>
        <taxon>Hexamitinae</taxon>
        <taxon>Hexamita</taxon>
    </lineage>
</organism>
<comment type="caution">
    <text evidence="2">The sequence shown here is derived from an EMBL/GenBank/DDBJ whole genome shotgun (WGS) entry which is preliminary data.</text>
</comment>
<feature type="domain" description="Nudix hydrolase" evidence="1">
    <location>
        <begin position="11"/>
        <end position="164"/>
    </location>
</feature>
<dbReference type="PROSITE" id="PS51462">
    <property type="entry name" value="NUDIX"/>
    <property type="match status" value="1"/>
</dbReference>
<dbReference type="Proteomes" id="UP001642409">
    <property type="component" value="Unassembled WGS sequence"/>
</dbReference>
<keyword evidence="4" id="KW-1185">Reference proteome</keyword>
<evidence type="ECO:0000313" key="4">
    <source>
        <dbReference type="Proteomes" id="UP001642409"/>
    </source>
</evidence>
<reference evidence="2" key="1">
    <citation type="submission" date="2023-06" db="EMBL/GenBank/DDBJ databases">
        <authorList>
            <person name="Kurt Z."/>
        </authorList>
    </citation>
    <scope>NUCLEOTIDE SEQUENCE</scope>
</reference>
<gene>
    <name evidence="3" type="ORF">HINF_LOCUS53338</name>
    <name evidence="2" type="ORF">HINF_LOCUS6087</name>
</gene>
<dbReference type="InterPro" id="IPR000086">
    <property type="entry name" value="NUDIX_hydrolase_dom"/>
</dbReference>
<dbReference type="EMBL" id="CAXDID020000271">
    <property type="protein sequence ID" value="CAL6068100.1"/>
    <property type="molecule type" value="Genomic_DNA"/>
</dbReference>
<reference evidence="3 4" key="2">
    <citation type="submission" date="2024-07" db="EMBL/GenBank/DDBJ databases">
        <authorList>
            <person name="Akdeniz Z."/>
        </authorList>
    </citation>
    <scope>NUCLEOTIDE SEQUENCE [LARGE SCALE GENOMIC DNA]</scope>
</reference>
<protein>
    <recommendedName>
        <fullName evidence="1">Nudix hydrolase domain-containing protein</fullName>
    </recommendedName>
</protein>
<dbReference type="InterPro" id="IPR015797">
    <property type="entry name" value="NUDIX_hydrolase-like_dom_sf"/>
</dbReference>